<dbReference type="PANTHER" id="PTHR42997:SF1">
    <property type="entry name" value="AP-4-A PHOSPHORYLASE"/>
    <property type="match status" value="1"/>
</dbReference>
<sequence>MSYNDKCVFCNQEIEKRQKQILRNNHCIFFQMPQEVLIGSGVIVPIKHRENVFELTEEEWLSTYSLLQEVKRHLDELHYPQGYNLAWNTNKAAGQHLFHSHLHVIPRFEDEPLTGKDLRSFIGSEENKRNV</sequence>
<evidence type="ECO:0000313" key="3">
    <source>
        <dbReference type="EMBL" id="GGF90433.1"/>
    </source>
</evidence>
<accession>A0A917CLQ6</accession>
<dbReference type="InterPro" id="IPR019808">
    <property type="entry name" value="Histidine_triad_CS"/>
</dbReference>
<gene>
    <name evidence="3" type="ORF">GCM10010916_04760</name>
</gene>
<evidence type="ECO:0000259" key="2">
    <source>
        <dbReference type="PROSITE" id="PS51084"/>
    </source>
</evidence>
<dbReference type="InterPro" id="IPR011146">
    <property type="entry name" value="HIT-like"/>
</dbReference>
<dbReference type="AlphaFoldDB" id="A0A917CLQ6"/>
<feature type="domain" description="HIT" evidence="2">
    <location>
        <begin position="8"/>
        <end position="114"/>
    </location>
</feature>
<dbReference type="InterPro" id="IPR036265">
    <property type="entry name" value="HIT-like_sf"/>
</dbReference>
<organism evidence="3 4">
    <name type="scientific">Paenibacillus abyssi</name>
    <dbReference type="NCBI Taxonomy" id="1340531"/>
    <lineage>
        <taxon>Bacteria</taxon>
        <taxon>Bacillati</taxon>
        <taxon>Bacillota</taxon>
        <taxon>Bacilli</taxon>
        <taxon>Bacillales</taxon>
        <taxon>Paenibacillaceae</taxon>
        <taxon>Paenibacillus</taxon>
    </lineage>
</organism>
<dbReference type="PANTHER" id="PTHR42997">
    <property type="entry name" value="HIT FAMILY HYDROLASE"/>
    <property type="match status" value="1"/>
</dbReference>
<evidence type="ECO:0000313" key="4">
    <source>
        <dbReference type="Proteomes" id="UP000644756"/>
    </source>
</evidence>
<protein>
    <submittedName>
        <fullName evidence="3">HIT family protein</fullName>
    </submittedName>
</protein>
<reference evidence="3" key="2">
    <citation type="submission" date="2020-09" db="EMBL/GenBank/DDBJ databases">
        <authorList>
            <person name="Sun Q."/>
            <person name="Zhou Y."/>
        </authorList>
    </citation>
    <scope>NUCLEOTIDE SEQUENCE</scope>
    <source>
        <strain evidence="3">CGMCC 1.12987</strain>
    </source>
</reference>
<dbReference type="InterPro" id="IPR052908">
    <property type="entry name" value="AP-4-A_phosphorylase"/>
</dbReference>
<comment type="caution">
    <text evidence="3">The sequence shown here is derived from an EMBL/GenBank/DDBJ whole genome shotgun (WGS) entry which is preliminary data.</text>
</comment>
<dbReference type="GO" id="GO:0003824">
    <property type="term" value="F:catalytic activity"/>
    <property type="evidence" value="ECO:0007669"/>
    <property type="project" value="InterPro"/>
</dbReference>
<dbReference type="EMBL" id="BMGR01000001">
    <property type="protein sequence ID" value="GGF90433.1"/>
    <property type="molecule type" value="Genomic_DNA"/>
</dbReference>
<dbReference type="Pfam" id="PF01230">
    <property type="entry name" value="HIT"/>
    <property type="match status" value="1"/>
</dbReference>
<name>A0A917CLQ6_9BACL</name>
<proteinExistence type="predicted"/>
<reference evidence="3" key="1">
    <citation type="journal article" date="2014" name="Int. J. Syst. Evol. Microbiol.">
        <title>Complete genome sequence of Corynebacterium casei LMG S-19264T (=DSM 44701T), isolated from a smear-ripened cheese.</title>
        <authorList>
            <consortium name="US DOE Joint Genome Institute (JGI-PGF)"/>
            <person name="Walter F."/>
            <person name="Albersmeier A."/>
            <person name="Kalinowski J."/>
            <person name="Ruckert C."/>
        </authorList>
    </citation>
    <scope>NUCLEOTIDE SEQUENCE</scope>
    <source>
        <strain evidence="3">CGMCC 1.12987</strain>
    </source>
</reference>
<evidence type="ECO:0000256" key="1">
    <source>
        <dbReference type="PROSITE-ProRule" id="PRU00464"/>
    </source>
</evidence>
<feature type="short sequence motif" description="Histidine triad motif" evidence="1">
    <location>
        <begin position="99"/>
        <end position="103"/>
    </location>
</feature>
<dbReference type="SUPFAM" id="SSF54197">
    <property type="entry name" value="HIT-like"/>
    <property type="match status" value="1"/>
</dbReference>
<dbReference type="PROSITE" id="PS00892">
    <property type="entry name" value="HIT_1"/>
    <property type="match status" value="1"/>
</dbReference>
<dbReference type="PROSITE" id="PS51084">
    <property type="entry name" value="HIT_2"/>
    <property type="match status" value="1"/>
</dbReference>
<dbReference type="Proteomes" id="UP000644756">
    <property type="component" value="Unassembled WGS sequence"/>
</dbReference>
<keyword evidence="4" id="KW-1185">Reference proteome</keyword>
<dbReference type="RefSeq" id="WP_188528633.1">
    <property type="nucleotide sequence ID" value="NZ_BMGR01000001.1"/>
</dbReference>
<dbReference type="Gene3D" id="3.30.428.10">
    <property type="entry name" value="HIT-like"/>
    <property type="match status" value="1"/>
</dbReference>